<sequence>MNFNGKIWAALDTNKKRALEIAKMIAPHPSIFGFKINRLVDQEAFRKDGEPRLFEELAQYGKPIWVDLKFFDIPRTVVGRLEPYISSGMVQFVTVMAKGEVDMMSDGVNACGDNASIIAVTELTSFSEELVHLGSGHPSKASVISLARIVVLSGVKYLVCSSKELPVLNERRELTGLRKFVPGITPAWKLTGDEVDQKRTGTPGFALSNGADKIVIGGAIVNADDPLDAVEKTAQEIFRI</sequence>
<dbReference type="InterPro" id="IPR011060">
    <property type="entry name" value="RibuloseP-bd_barrel"/>
</dbReference>
<dbReference type="AlphaFoldDB" id="A0A1F5EJW6"/>
<evidence type="ECO:0000256" key="1">
    <source>
        <dbReference type="ARBA" id="ARBA00002356"/>
    </source>
</evidence>
<feature type="domain" description="Orotidine 5'-phosphate decarboxylase" evidence="11">
    <location>
        <begin position="6"/>
        <end position="233"/>
    </location>
</feature>
<dbReference type="GO" id="GO:0005829">
    <property type="term" value="C:cytosol"/>
    <property type="evidence" value="ECO:0007669"/>
    <property type="project" value="TreeGrafter"/>
</dbReference>
<dbReference type="InterPro" id="IPR014732">
    <property type="entry name" value="OMPdecase"/>
</dbReference>
<evidence type="ECO:0000256" key="9">
    <source>
        <dbReference type="PIRSR" id="PIRSR614732-1"/>
    </source>
</evidence>
<dbReference type="PANTHER" id="PTHR32119:SF2">
    <property type="entry name" value="OROTIDINE 5'-PHOSPHATE DECARBOXYLASE"/>
    <property type="match status" value="1"/>
</dbReference>
<protein>
    <recommendedName>
        <fullName evidence="4">Orotidine 5'-phosphate decarboxylase</fullName>
        <ecNumber evidence="3">4.1.1.23</ecNumber>
    </recommendedName>
    <alternativeName>
        <fullName evidence="8">OMP decarboxylase</fullName>
    </alternativeName>
</protein>
<feature type="binding site" evidence="10">
    <location>
        <position position="124"/>
    </location>
    <ligand>
        <name>substrate</name>
    </ligand>
</feature>
<dbReference type="GO" id="GO:0044205">
    <property type="term" value="P:'de novo' UMP biosynthetic process"/>
    <property type="evidence" value="ECO:0007669"/>
    <property type="project" value="InterPro"/>
</dbReference>
<dbReference type="Gene3D" id="3.20.20.70">
    <property type="entry name" value="Aldolase class I"/>
    <property type="match status" value="1"/>
</dbReference>
<dbReference type="Pfam" id="PF00215">
    <property type="entry name" value="OMPdecase"/>
    <property type="match status" value="1"/>
</dbReference>
<evidence type="ECO:0000313" key="13">
    <source>
        <dbReference type="Proteomes" id="UP000179003"/>
    </source>
</evidence>
<dbReference type="Proteomes" id="UP000179003">
    <property type="component" value="Unassembled WGS sequence"/>
</dbReference>
<evidence type="ECO:0000256" key="10">
    <source>
        <dbReference type="PIRSR" id="PIRSR614732-2"/>
    </source>
</evidence>
<dbReference type="GO" id="GO:0006207">
    <property type="term" value="P:'de novo' pyrimidine nucleobase biosynthetic process"/>
    <property type="evidence" value="ECO:0007669"/>
    <property type="project" value="InterPro"/>
</dbReference>
<organism evidence="12 13">
    <name type="scientific">Candidatus Campbellbacteria bacterium RIFOXYC2_FULL_35_25</name>
    <dbReference type="NCBI Taxonomy" id="1797582"/>
    <lineage>
        <taxon>Bacteria</taxon>
        <taxon>Candidatus Campbelliibacteriota</taxon>
    </lineage>
</organism>
<evidence type="ECO:0000259" key="11">
    <source>
        <dbReference type="SMART" id="SM00934"/>
    </source>
</evidence>
<keyword evidence="5" id="KW-0210">Decarboxylase</keyword>
<feature type="binding site" evidence="10">
    <location>
        <position position="35"/>
    </location>
    <ligand>
        <name>substrate</name>
    </ligand>
</feature>
<proteinExistence type="predicted"/>
<reference evidence="12 13" key="1">
    <citation type="journal article" date="2016" name="Nat. Commun.">
        <title>Thousands of microbial genomes shed light on interconnected biogeochemical processes in an aquifer system.</title>
        <authorList>
            <person name="Anantharaman K."/>
            <person name="Brown C.T."/>
            <person name="Hug L.A."/>
            <person name="Sharon I."/>
            <person name="Castelle C.J."/>
            <person name="Probst A.J."/>
            <person name="Thomas B.C."/>
            <person name="Singh A."/>
            <person name="Wilkins M.J."/>
            <person name="Karaoz U."/>
            <person name="Brodie E.L."/>
            <person name="Williams K.H."/>
            <person name="Hubbard S.S."/>
            <person name="Banfield J.F."/>
        </authorList>
    </citation>
    <scope>NUCLEOTIDE SEQUENCE [LARGE SCALE GENOMIC DNA]</scope>
</reference>
<dbReference type="SMART" id="SM00934">
    <property type="entry name" value="OMPdecase"/>
    <property type="match status" value="1"/>
</dbReference>
<name>A0A1F5EJW6_9BACT</name>
<feature type="binding site" evidence="10">
    <location>
        <position position="217"/>
    </location>
    <ligand>
        <name>substrate</name>
    </ligand>
</feature>
<dbReference type="EC" id="4.1.1.23" evidence="3"/>
<accession>A0A1F5EJW6</accession>
<feature type="active site" description="For OMPdecase activity" evidence="9">
    <location>
        <position position="72"/>
    </location>
</feature>
<dbReference type="STRING" id="1797582.A2442_03970"/>
<comment type="pathway">
    <text evidence="2">Pyrimidine metabolism; UMP biosynthesis via de novo pathway; UMP from orotate: step 2/2.</text>
</comment>
<dbReference type="SUPFAM" id="SSF51366">
    <property type="entry name" value="Ribulose-phoshate binding barrel"/>
    <property type="match status" value="1"/>
</dbReference>
<dbReference type="GO" id="GO:0004590">
    <property type="term" value="F:orotidine-5'-phosphate decarboxylase activity"/>
    <property type="evidence" value="ECO:0007669"/>
    <property type="project" value="UniProtKB-EC"/>
</dbReference>
<evidence type="ECO:0000256" key="3">
    <source>
        <dbReference type="ARBA" id="ARBA00012321"/>
    </source>
</evidence>
<evidence type="ECO:0000256" key="7">
    <source>
        <dbReference type="ARBA" id="ARBA00023239"/>
    </source>
</evidence>
<keyword evidence="6" id="KW-0665">Pyrimidine biosynthesis</keyword>
<gene>
    <name evidence="12" type="ORF">A2442_03970</name>
</gene>
<dbReference type="InterPro" id="IPR013785">
    <property type="entry name" value="Aldolase_TIM"/>
</dbReference>
<comment type="function">
    <text evidence="1">Catalyzes the decarboxylation of orotidine 5'-monophosphate (OMP) to uridine 5'-monophosphate (UMP).</text>
</comment>
<comment type="caution">
    <text evidence="12">The sequence shown here is derived from an EMBL/GenBank/DDBJ whole genome shotgun (WGS) entry which is preliminary data.</text>
</comment>
<evidence type="ECO:0000256" key="5">
    <source>
        <dbReference type="ARBA" id="ARBA00022793"/>
    </source>
</evidence>
<evidence type="ECO:0000313" key="12">
    <source>
        <dbReference type="EMBL" id="OGD67702.1"/>
    </source>
</evidence>
<feature type="binding site" evidence="10">
    <location>
        <position position="12"/>
    </location>
    <ligand>
        <name>substrate</name>
    </ligand>
</feature>
<keyword evidence="7" id="KW-0456">Lyase</keyword>
<dbReference type="EMBL" id="MFAE01000002">
    <property type="protein sequence ID" value="OGD67702.1"/>
    <property type="molecule type" value="Genomic_DNA"/>
</dbReference>
<dbReference type="InterPro" id="IPR001754">
    <property type="entry name" value="OMPdeCOase_dom"/>
</dbReference>
<dbReference type="CDD" id="cd04725">
    <property type="entry name" value="OMP_decarboxylase_like"/>
    <property type="match status" value="1"/>
</dbReference>
<evidence type="ECO:0000256" key="8">
    <source>
        <dbReference type="ARBA" id="ARBA00033428"/>
    </source>
</evidence>
<evidence type="ECO:0000256" key="4">
    <source>
        <dbReference type="ARBA" id="ARBA00021923"/>
    </source>
</evidence>
<feature type="active site" description="For OMPdecase activity" evidence="9">
    <location>
        <position position="67"/>
    </location>
</feature>
<evidence type="ECO:0000256" key="2">
    <source>
        <dbReference type="ARBA" id="ARBA00004861"/>
    </source>
</evidence>
<evidence type="ECO:0000256" key="6">
    <source>
        <dbReference type="ARBA" id="ARBA00022975"/>
    </source>
</evidence>
<feature type="binding site" evidence="10">
    <location>
        <position position="197"/>
    </location>
    <ligand>
        <name>substrate</name>
    </ligand>
</feature>
<dbReference type="PANTHER" id="PTHR32119">
    <property type="entry name" value="OROTIDINE 5'-PHOSPHATE DECARBOXYLASE"/>
    <property type="match status" value="1"/>
</dbReference>
<feature type="active site" description="For OMPdecase activity" evidence="9">
    <location>
        <position position="69"/>
    </location>
</feature>